<dbReference type="AlphaFoldDB" id="A0A853A0B2"/>
<evidence type="ECO:0000259" key="2">
    <source>
        <dbReference type="Pfam" id="PF05360"/>
    </source>
</evidence>
<dbReference type="GO" id="GO:0006974">
    <property type="term" value="P:DNA damage response"/>
    <property type="evidence" value="ECO:0007669"/>
    <property type="project" value="TreeGrafter"/>
</dbReference>
<dbReference type="GO" id="GO:0005886">
    <property type="term" value="C:plasma membrane"/>
    <property type="evidence" value="ECO:0007669"/>
    <property type="project" value="TreeGrafter"/>
</dbReference>
<gene>
    <name evidence="3" type="ORF">FHU37_005092</name>
</gene>
<dbReference type="PANTHER" id="PTHR37290:SF1">
    <property type="entry name" value="INNER MEMBRANE PROTEIN YIAA"/>
    <property type="match status" value="1"/>
</dbReference>
<name>A0A853A0B2_9ACTN</name>
<keyword evidence="1" id="KW-0812">Transmembrane</keyword>
<dbReference type="InterPro" id="IPR038972">
    <property type="entry name" value="YiaA-like"/>
</dbReference>
<feature type="transmembrane region" description="Helical" evidence="1">
    <location>
        <begin position="41"/>
        <end position="61"/>
    </location>
</feature>
<dbReference type="Pfam" id="PF05360">
    <property type="entry name" value="YiaAB"/>
    <property type="match status" value="1"/>
</dbReference>
<sequence length="97" mass="10507">MSAPIPSSRTTTAYFAQAVASFIVSGLAVAIGVAYLPVDAWVRAFLGLGALYLVTSSFTLAKCVRDRQEESQVSTRVDQARLDKLLTEHDPYRVDVG</sequence>
<evidence type="ECO:0000256" key="1">
    <source>
        <dbReference type="SAM" id="Phobius"/>
    </source>
</evidence>
<dbReference type="Proteomes" id="UP000567795">
    <property type="component" value="Unassembled WGS sequence"/>
</dbReference>
<dbReference type="PANTHER" id="PTHR37290">
    <property type="entry name" value="INNER MEMBRANE PROTEIN YIAA-RELATED"/>
    <property type="match status" value="1"/>
</dbReference>
<feature type="transmembrane region" description="Helical" evidence="1">
    <location>
        <begin position="12"/>
        <end position="35"/>
    </location>
</feature>
<reference evidence="3 4" key="1">
    <citation type="submission" date="2020-07" db="EMBL/GenBank/DDBJ databases">
        <title>Sequencing the genomes of 1000 actinobacteria strains.</title>
        <authorList>
            <person name="Klenk H.-P."/>
        </authorList>
    </citation>
    <scope>NUCLEOTIDE SEQUENCE [LARGE SCALE GENOMIC DNA]</scope>
    <source>
        <strain evidence="3 4">DSM 42178</strain>
    </source>
</reference>
<dbReference type="EMBL" id="JACBZD010000002">
    <property type="protein sequence ID" value="NYI08063.1"/>
    <property type="molecule type" value="Genomic_DNA"/>
</dbReference>
<feature type="domain" description="YiaAB two helix" evidence="2">
    <location>
        <begin position="14"/>
        <end position="66"/>
    </location>
</feature>
<dbReference type="InterPro" id="IPR008024">
    <property type="entry name" value="YiaAB"/>
</dbReference>
<protein>
    <recommendedName>
        <fullName evidence="2">YiaAB two helix domain-containing protein</fullName>
    </recommendedName>
</protein>
<accession>A0A853A0B2</accession>
<dbReference type="RefSeq" id="WP_179816953.1">
    <property type="nucleotide sequence ID" value="NZ_JACBZD010000002.1"/>
</dbReference>
<organism evidence="3 4">
    <name type="scientific">Allostreptomyces psammosilenae</name>
    <dbReference type="NCBI Taxonomy" id="1892865"/>
    <lineage>
        <taxon>Bacteria</taxon>
        <taxon>Bacillati</taxon>
        <taxon>Actinomycetota</taxon>
        <taxon>Actinomycetes</taxon>
        <taxon>Kitasatosporales</taxon>
        <taxon>Streptomycetaceae</taxon>
        <taxon>Allostreptomyces</taxon>
    </lineage>
</organism>
<evidence type="ECO:0000313" key="4">
    <source>
        <dbReference type="Proteomes" id="UP000567795"/>
    </source>
</evidence>
<keyword evidence="1" id="KW-1133">Transmembrane helix</keyword>
<keyword evidence="4" id="KW-1185">Reference proteome</keyword>
<keyword evidence="1" id="KW-0472">Membrane</keyword>
<proteinExistence type="predicted"/>
<evidence type="ECO:0000313" key="3">
    <source>
        <dbReference type="EMBL" id="NYI08063.1"/>
    </source>
</evidence>
<comment type="caution">
    <text evidence="3">The sequence shown here is derived from an EMBL/GenBank/DDBJ whole genome shotgun (WGS) entry which is preliminary data.</text>
</comment>